<dbReference type="EMBL" id="JAPESX010001853">
    <property type="protein sequence ID" value="KAJ8110970.1"/>
    <property type="molecule type" value="Genomic_DNA"/>
</dbReference>
<name>A0ACC2I744_9PEZI</name>
<organism evidence="1 2">
    <name type="scientific">Nemania bipapillata</name>
    <dbReference type="NCBI Taxonomy" id="110536"/>
    <lineage>
        <taxon>Eukaryota</taxon>
        <taxon>Fungi</taxon>
        <taxon>Dikarya</taxon>
        <taxon>Ascomycota</taxon>
        <taxon>Pezizomycotina</taxon>
        <taxon>Sordariomycetes</taxon>
        <taxon>Xylariomycetidae</taxon>
        <taxon>Xylariales</taxon>
        <taxon>Xylariaceae</taxon>
        <taxon>Nemania</taxon>
    </lineage>
</organism>
<protein>
    <submittedName>
        <fullName evidence="1">Uncharacterized protein</fullName>
    </submittedName>
</protein>
<keyword evidence="2" id="KW-1185">Reference proteome</keyword>
<evidence type="ECO:0000313" key="1">
    <source>
        <dbReference type="EMBL" id="KAJ8110970.1"/>
    </source>
</evidence>
<reference evidence="1" key="1">
    <citation type="submission" date="2022-11" db="EMBL/GenBank/DDBJ databases">
        <title>Genome Sequence of Nemania bipapillata.</title>
        <authorList>
            <person name="Buettner E."/>
        </authorList>
    </citation>
    <scope>NUCLEOTIDE SEQUENCE</scope>
    <source>
        <strain evidence="1">CP14</strain>
    </source>
</reference>
<accession>A0ACC2I744</accession>
<gene>
    <name evidence="1" type="ORF">ONZ43_g5735</name>
</gene>
<evidence type="ECO:0000313" key="2">
    <source>
        <dbReference type="Proteomes" id="UP001153334"/>
    </source>
</evidence>
<proteinExistence type="predicted"/>
<dbReference type="Proteomes" id="UP001153334">
    <property type="component" value="Unassembled WGS sequence"/>
</dbReference>
<sequence length="632" mass="71709">MVSNNSPHSFVRIGGVKLSQVYPSPDSDVGTDIDIIAIHGLDTDSATTWVWKQRDSERTDVNWLKDANMLPRRVPAARIFTCDWPASLFKDKLTIEMTAKELARSLLLAIQSRPGASPTRPLLFIASCLGGIILIQAMAVAAECGSEYNMLWAATRGIVFLATPFRGTAFQEIAAMALVDTGSARLDIVTNPIPLQRAHVLMNKFYGPEDLGYHAVAGKIEIMVGDMRQARPIDQANAWIRNKQYSLENLRIERLSGELLPMDRCYINLAIIEQLNNRYSHPIENSPFSLLARLKVEKSQKGKDVTLSTLFEPRETLNGQSRPSRILIRGRAGVGKTTLCKKIVYEFTYGELWVGLFDYVLWVPLRNLKLAERRGIAGYNFQDLFCHEYFSQHPEGKTLASALWRALADTKVYRILFILDGLDEVSQDLDGKITKSVKHELTILAYFAFTGMNNDVIDFQSSHRDAISEHSDHPDPKFSLDDMLERVSFLRSSDYSSKKRDQSYHFLHLTFQEYFAARYFVQQWVDQKPLQCLVFSDGGVINIDPVEFLKRNKYNTRYDIFWRFVAGLLNEGGTMRFFQTIDEEPRDILGPAHQRLVMHCLSEVPSSIPKLLRLVEGALQRLGVQPYGALTL</sequence>
<comment type="caution">
    <text evidence="1">The sequence shown here is derived from an EMBL/GenBank/DDBJ whole genome shotgun (WGS) entry which is preliminary data.</text>
</comment>